<evidence type="ECO:0000259" key="9">
    <source>
        <dbReference type="Pfam" id="PF07662"/>
    </source>
</evidence>
<feature type="transmembrane region" description="Helical" evidence="7">
    <location>
        <begin position="432"/>
        <end position="453"/>
    </location>
</feature>
<evidence type="ECO:0000313" key="12">
    <source>
        <dbReference type="Proteomes" id="UP000593765"/>
    </source>
</evidence>
<keyword evidence="6 7" id="KW-0472">Membrane</keyword>
<dbReference type="EMBL" id="CP063458">
    <property type="protein sequence ID" value="QOV91895.1"/>
    <property type="molecule type" value="Genomic_DNA"/>
</dbReference>
<feature type="transmembrane region" description="Helical" evidence="7">
    <location>
        <begin position="231"/>
        <end position="250"/>
    </location>
</feature>
<dbReference type="Pfam" id="PF07670">
    <property type="entry name" value="Gate"/>
    <property type="match status" value="1"/>
</dbReference>
<dbReference type="PANTHER" id="PTHR10590">
    <property type="entry name" value="SODIUM/NUCLEOSIDE COTRANSPORTER"/>
    <property type="match status" value="1"/>
</dbReference>
<dbReference type="PANTHER" id="PTHR10590:SF4">
    <property type="entry name" value="SOLUTE CARRIER FAMILY 28 MEMBER 3"/>
    <property type="match status" value="1"/>
</dbReference>
<feature type="transmembrane region" description="Helical" evidence="7">
    <location>
        <begin position="197"/>
        <end position="219"/>
    </location>
</feature>
<evidence type="ECO:0000313" key="11">
    <source>
        <dbReference type="EMBL" id="QOV91895.1"/>
    </source>
</evidence>
<evidence type="ECO:0000256" key="7">
    <source>
        <dbReference type="SAM" id="Phobius"/>
    </source>
</evidence>
<reference evidence="11 12" key="1">
    <citation type="submission" date="2020-10" db="EMBL/GenBank/DDBJ databases">
        <title>Wide distribution of Phycisphaera-like planctomycetes from WD2101 soil group in peatlands and genome analysis of the first cultivated representative.</title>
        <authorList>
            <person name="Dedysh S.N."/>
            <person name="Beletsky A.V."/>
            <person name="Ivanova A."/>
            <person name="Kulichevskaya I.S."/>
            <person name="Suzina N.E."/>
            <person name="Philippov D.A."/>
            <person name="Rakitin A.L."/>
            <person name="Mardanov A.V."/>
            <person name="Ravin N.V."/>
        </authorList>
    </citation>
    <scope>NUCLEOTIDE SEQUENCE [LARGE SCALE GENOMIC DNA]</scope>
    <source>
        <strain evidence="11 12">M1803</strain>
    </source>
</reference>
<proteinExistence type="inferred from homology"/>
<protein>
    <submittedName>
        <fullName evidence="11">NupC/NupG family nucleoside CNT transporter</fullName>
    </submittedName>
</protein>
<dbReference type="InterPro" id="IPR008276">
    <property type="entry name" value="C_nuclsd_transpt"/>
</dbReference>
<comment type="similarity">
    <text evidence="2">Belongs to the concentrative nucleoside transporter (CNT) (TC 2.A.41) family.</text>
</comment>
<evidence type="ECO:0000256" key="3">
    <source>
        <dbReference type="ARBA" id="ARBA00022475"/>
    </source>
</evidence>
<evidence type="ECO:0000259" key="10">
    <source>
        <dbReference type="Pfam" id="PF07670"/>
    </source>
</evidence>
<feature type="domain" description="Nucleoside transporter/FeoB GTPase Gate" evidence="10">
    <location>
        <begin position="123"/>
        <end position="220"/>
    </location>
</feature>
<evidence type="ECO:0000256" key="5">
    <source>
        <dbReference type="ARBA" id="ARBA00022989"/>
    </source>
</evidence>
<accession>A0A7M2X2H6</accession>
<keyword evidence="5 7" id="KW-1133">Transmembrane helix</keyword>
<dbReference type="InterPro" id="IPR011657">
    <property type="entry name" value="CNT_C_dom"/>
</dbReference>
<dbReference type="InterPro" id="IPR011642">
    <property type="entry name" value="Gate_dom"/>
</dbReference>
<feature type="transmembrane region" description="Helical" evidence="7">
    <location>
        <begin position="138"/>
        <end position="156"/>
    </location>
</feature>
<keyword evidence="4 7" id="KW-0812">Transmembrane</keyword>
<keyword evidence="12" id="KW-1185">Reference proteome</keyword>
<dbReference type="InterPro" id="IPR002668">
    <property type="entry name" value="CNT_N_dom"/>
</dbReference>
<dbReference type="KEGG" id="hbs:IPV69_11290"/>
<evidence type="ECO:0000256" key="1">
    <source>
        <dbReference type="ARBA" id="ARBA00004651"/>
    </source>
</evidence>
<feature type="transmembrane region" description="Helical" evidence="7">
    <location>
        <begin position="20"/>
        <end position="37"/>
    </location>
</feature>
<feature type="transmembrane region" description="Helical" evidence="7">
    <location>
        <begin position="112"/>
        <end position="132"/>
    </location>
</feature>
<dbReference type="GO" id="GO:0005337">
    <property type="term" value="F:nucleoside transmembrane transporter activity"/>
    <property type="evidence" value="ECO:0007669"/>
    <property type="project" value="InterPro"/>
</dbReference>
<feature type="transmembrane region" description="Helical" evidence="7">
    <location>
        <begin position="356"/>
        <end position="376"/>
    </location>
</feature>
<gene>
    <name evidence="11" type="ORF">IPV69_11290</name>
</gene>
<comment type="subcellular location">
    <subcellularLocation>
        <location evidence="1">Cell membrane</location>
        <topology evidence="1">Multi-pass membrane protein</topology>
    </subcellularLocation>
</comment>
<dbReference type="AlphaFoldDB" id="A0A7M2X2H6"/>
<feature type="transmembrane region" description="Helical" evidence="7">
    <location>
        <begin position="328"/>
        <end position="349"/>
    </location>
</feature>
<feature type="domain" description="Concentrative nucleoside transporter C-terminal" evidence="9">
    <location>
        <begin position="230"/>
        <end position="451"/>
    </location>
</feature>
<feature type="transmembrane region" description="Helical" evidence="7">
    <location>
        <begin position="43"/>
        <end position="65"/>
    </location>
</feature>
<evidence type="ECO:0000259" key="8">
    <source>
        <dbReference type="Pfam" id="PF01773"/>
    </source>
</evidence>
<dbReference type="Proteomes" id="UP000593765">
    <property type="component" value="Chromosome"/>
</dbReference>
<name>A0A7M2X2H6_9BACT</name>
<dbReference type="GO" id="GO:0015293">
    <property type="term" value="F:symporter activity"/>
    <property type="evidence" value="ECO:0007669"/>
    <property type="project" value="TreeGrafter"/>
</dbReference>
<keyword evidence="3" id="KW-1003">Cell membrane</keyword>
<dbReference type="RefSeq" id="WP_206295213.1">
    <property type="nucleotide sequence ID" value="NZ_CP063458.1"/>
</dbReference>
<feature type="domain" description="Concentrative nucleoside transporter N-terminal" evidence="8">
    <location>
        <begin position="22"/>
        <end position="94"/>
    </location>
</feature>
<dbReference type="Pfam" id="PF07662">
    <property type="entry name" value="Nucleos_tra2_C"/>
    <property type="match status" value="1"/>
</dbReference>
<evidence type="ECO:0000256" key="6">
    <source>
        <dbReference type="ARBA" id="ARBA00023136"/>
    </source>
</evidence>
<dbReference type="GO" id="GO:0005886">
    <property type="term" value="C:plasma membrane"/>
    <property type="evidence" value="ECO:0007669"/>
    <property type="project" value="UniProtKB-SubCell"/>
</dbReference>
<evidence type="ECO:0000256" key="4">
    <source>
        <dbReference type="ARBA" id="ARBA00022692"/>
    </source>
</evidence>
<organism evidence="11 12">
    <name type="scientific">Humisphaera borealis</name>
    <dbReference type="NCBI Taxonomy" id="2807512"/>
    <lineage>
        <taxon>Bacteria</taxon>
        <taxon>Pseudomonadati</taxon>
        <taxon>Planctomycetota</taxon>
        <taxon>Phycisphaerae</taxon>
        <taxon>Tepidisphaerales</taxon>
        <taxon>Tepidisphaeraceae</taxon>
        <taxon>Humisphaera</taxon>
    </lineage>
</organism>
<sequence>MILADAPIVAPGTLAERAQAALGLVVFVLIVWLIGWLRGARGFPWRVVGFGIVLQFVFAAIVLFLPGLLEKIQAAVQQLLSFTVEGSRMVFGNLAGSDAPVFSGENQSGGKLGFANVGSIFAFVVLPMIVFVSMLTAILYHVGVLGWIVHGLAWIMRKTMGTSGAETLSTAANIFVGQTEAPLFVRPFLALATRSELMVIMVGGFSNIASGVLVVYVQFLKNHVHNVGGHLAAACLISAPATLFVSKLLMPETSAPATASPSFQVEKPDANLLDAATRGTSEGMYLAFNVGAMLIAFTALVSLINWMFAGVTGMLHLGPATVVDGQTVYGGITLEVVFGIVLAPVAWLCGVPWHDAGHVGTLLGIKTVLNEFIAYMQMGQRMDADPTYLSPRSALLATYVLCGFANFASVGIQIGGISALEPSRRADLSRIGLLAMVGGAIATMMGACVIGVLV</sequence>
<evidence type="ECO:0000256" key="2">
    <source>
        <dbReference type="ARBA" id="ARBA00009033"/>
    </source>
</evidence>
<dbReference type="Pfam" id="PF01773">
    <property type="entry name" value="Nucleos_tra2_N"/>
    <property type="match status" value="1"/>
</dbReference>
<feature type="transmembrane region" description="Helical" evidence="7">
    <location>
        <begin position="286"/>
        <end position="308"/>
    </location>
</feature>
<feature type="transmembrane region" description="Helical" evidence="7">
    <location>
        <begin position="396"/>
        <end position="420"/>
    </location>
</feature>